<comment type="caution">
    <text evidence="2">The sequence shown here is derived from an EMBL/GenBank/DDBJ whole genome shotgun (WGS) entry which is preliminary data.</text>
</comment>
<evidence type="ECO:0000313" key="2">
    <source>
        <dbReference type="EMBL" id="MCI63666.1"/>
    </source>
</evidence>
<protein>
    <submittedName>
        <fullName evidence="2">Uncharacterized protein</fullName>
    </submittedName>
</protein>
<accession>A0A392TU76</accession>
<proteinExistence type="predicted"/>
<dbReference type="Proteomes" id="UP000265520">
    <property type="component" value="Unassembled WGS sequence"/>
</dbReference>
<dbReference type="EMBL" id="LXQA010641347">
    <property type="protein sequence ID" value="MCI63666.1"/>
    <property type="molecule type" value="Genomic_DNA"/>
</dbReference>
<name>A0A392TU76_9FABA</name>
<organism evidence="2 3">
    <name type="scientific">Trifolium medium</name>
    <dbReference type="NCBI Taxonomy" id="97028"/>
    <lineage>
        <taxon>Eukaryota</taxon>
        <taxon>Viridiplantae</taxon>
        <taxon>Streptophyta</taxon>
        <taxon>Embryophyta</taxon>
        <taxon>Tracheophyta</taxon>
        <taxon>Spermatophyta</taxon>
        <taxon>Magnoliopsida</taxon>
        <taxon>eudicotyledons</taxon>
        <taxon>Gunneridae</taxon>
        <taxon>Pentapetalae</taxon>
        <taxon>rosids</taxon>
        <taxon>fabids</taxon>
        <taxon>Fabales</taxon>
        <taxon>Fabaceae</taxon>
        <taxon>Papilionoideae</taxon>
        <taxon>50 kb inversion clade</taxon>
        <taxon>NPAAA clade</taxon>
        <taxon>Hologalegina</taxon>
        <taxon>IRL clade</taxon>
        <taxon>Trifolieae</taxon>
        <taxon>Trifolium</taxon>
    </lineage>
</organism>
<feature type="region of interest" description="Disordered" evidence="1">
    <location>
        <begin position="1"/>
        <end position="29"/>
    </location>
</feature>
<evidence type="ECO:0000256" key="1">
    <source>
        <dbReference type="SAM" id="MobiDB-lite"/>
    </source>
</evidence>
<feature type="non-terminal residue" evidence="2">
    <location>
        <position position="1"/>
    </location>
</feature>
<reference evidence="2 3" key="1">
    <citation type="journal article" date="2018" name="Front. Plant Sci.">
        <title>Red Clover (Trifolium pratense) and Zigzag Clover (T. medium) - A Picture of Genomic Similarities and Differences.</title>
        <authorList>
            <person name="Dluhosova J."/>
            <person name="Istvanek J."/>
            <person name="Nedelnik J."/>
            <person name="Repkova J."/>
        </authorList>
    </citation>
    <scope>NUCLEOTIDE SEQUENCE [LARGE SCALE GENOMIC DNA]</scope>
    <source>
        <strain evidence="3">cv. 10/8</strain>
        <tissue evidence="2">Leaf</tissue>
    </source>
</reference>
<sequence length="29" mass="3244">DMTNVQARLRAANNAKKKNSETVSARKKL</sequence>
<dbReference type="AlphaFoldDB" id="A0A392TU76"/>
<evidence type="ECO:0000313" key="3">
    <source>
        <dbReference type="Proteomes" id="UP000265520"/>
    </source>
</evidence>
<keyword evidence="3" id="KW-1185">Reference proteome</keyword>